<evidence type="ECO:0000256" key="1">
    <source>
        <dbReference type="SAM" id="MobiDB-lite"/>
    </source>
</evidence>
<evidence type="ECO:0000313" key="2">
    <source>
        <dbReference type="EMBL" id="KAJ8443707.1"/>
    </source>
</evidence>
<feature type="region of interest" description="Disordered" evidence="1">
    <location>
        <begin position="21"/>
        <end position="95"/>
    </location>
</feature>
<sequence length="156" mass="17373">MADIEPPSFSLGLDLDLEFESEPQHHHPTTHQRFNEDDNEEEFQLRVSDSDLDDPSPTLRRLRRGGPSTSKPISMPTQCSQRLPTANGVADDDDDIQDFSSEELATTEVFSGQAGDIHLFVREEDPPALFPKILLTVSNGLFMGVQRALSHCILKA</sequence>
<gene>
    <name evidence="2" type="ORF">Cgig2_029612</name>
</gene>
<dbReference type="EMBL" id="JAKOGI010000113">
    <property type="protein sequence ID" value="KAJ8443707.1"/>
    <property type="molecule type" value="Genomic_DNA"/>
</dbReference>
<proteinExistence type="predicted"/>
<dbReference type="PANTHER" id="PTHR38371">
    <property type="entry name" value="RHO GTPASE-ACTIVATING PROTEIN"/>
    <property type="match status" value="1"/>
</dbReference>
<dbReference type="AlphaFoldDB" id="A0A9Q1KI76"/>
<dbReference type="Proteomes" id="UP001153076">
    <property type="component" value="Unassembled WGS sequence"/>
</dbReference>
<feature type="compositionally biased region" description="Polar residues" evidence="1">
    <location>
        <begin position="67"/>
        <end position="84"/>
    </location>
</feature>
<evidence type="ECO:0000313" key="3">
    <source>
        <dbReference type="Proteomes" id="UP001153076"/>
    </source>
</evidence>
<reference evidence="2" key="1">
    <citation type="submission" date="2022-04" db="EMBL/GenBank/DDBJ databases">
        <title>Carnegiea gigantea Genome sequencing and assembly v2.</title>
        <authorList>
            <person name="Copetti D."/>
            <person name="Sanderson M.J."/>
            <person name="Burquez A."/>
            <person name="Wojciechowski M.F."/>
        </authorList>
    </citation>
    <scope>NUCLEOTIDE SEQUENCE</scope>
    <source>
        <strain evidence="2">SGP5-SGP5p</strain>
        <tissue evidence="2">Aerial part</tissue>
    </source>
</reference>
<name>A0A9Q1KI76_9CARY</name>
<dbReference type="OrthoDB" id="1671977at2759"/>
<accession>A0A9Q1KI76</accession>
<comment type="caution">
    <text evidence="2">The sequence shown here is derived from an EMBL/GenBank/DDBJ whole genome shotgun (WGS) entry which is preliminary data.</text>
</comment>
<dbReference type="PANTHER" id="PTHR38371:SF1">
    <property type="entry name" value="RHO GTPASE-ACTIVATING PROTEIN"/>
    <property type="match status" value="1"/>
</dbReference>
<organism evidence="2 3">
    <name type="scientific">Carnegiea gigantea</name>
    <dbReference type="NCBI Taxonomy" id="171969"/>
    <lineage>
        <taxon>Eukaryota</taxon>
        <taxon>Viridiplantae</taxon>
        <taxon>Streptophyta</taxon>
        <taxon>Embryophyta</taxon>
        <taxon>Tracheophyta</taxon>
        <taxon>Spermatophyta</taxon>
        <taxon>Magnoliopsida</taxon>
        <taxon>eudicotyledons</taxon>
        <taxon>Gunneridae</taxon>
        <taxon>Pentapetalae</taxon>
        <taxon>Caryophyllales</taxon>
        <taxon>Cactineae</taxon>
        <taxon>Cactaceae</taxon>
        <taxon>Cactoideae</taxon>
        <taxon>Echinocereeae</taxon>
        <taxon>Carnegiea</taxon>
    </lineage>
</organism>
<keyword evidence="3" id="KW-1185">Reference proteome</keyword>
<protein>
    <submittedName>
        <fullName evidence="2">Uncharacterized protein</fullName>
    </submittedName>
</protein>